<dbReference type="CDD" id="cd06529">
    <property type="entry name" value="S24_LexA-like"/>
    <property type="match status" value="1"/>
</dbReference>
<dbReference type="InterPro" id="IPR036286">
    <property type="entry name" value="LexA/Signal_pep-like_sf"/>
</dbReference>
<dbReference type="CDD" id="cd00093">
    <property type="entry name" value="HTH_XRE"/>
    <property type="match status" value="1"/>
</dbReference>
<dbReference type="SUPFAM" id="SSF51306">
    <property type="entry name" value="LexA/Signal peptidase"/>
    <property type="match status" value="1"/>
</dbReference>
<dbReference type="STRING" id="45065.Lgee_0204"/>
<protein>
    <submittedName>
        <fullName evidence="4">Phage repressor</fullName>
    </submittedName>
</protein>
<dbReference type="PATRIC" id="fig|45065.4.peg.220"/>
<reference evidence="4 5" key="1">
    <citation type="submission" date="2015-11" db="EMBL/GenBank/DDBJ databases">
        <title>Genomic analysis of 38 Legionella species identifies large and diverse effector repertoires.</title>
        <authorList>
            <person name="Burstein D."/>
            <person name="Amaro F."/>
            <person name="Zusman T."/>
            <person name="Lifshitz Z."/>
            <person name="Cohen O."/>
            <person name="Gilbert J.A."/>
            <person name="Pupko T."/>
            <person name="Shuman H.A."/>
            <person name="Segal G."/>
        </authorList>
    </citation>
    <scope>NUCLEOTIDE SEQUENCE [LARGE SCALE GENOMIC DNA]</scope>
    <source>
        <strain evidence="4 5">ATCC 49504</strain>
    </source>
</reference>
<dbReference type="InterPro" id="IPR039418">
    <property type="entry name" value="LexA-like"/>
</dbReference>
<dbReference type="Gene3D" id="2.10.109.10">
    <property type="entry name" value="Umud Fragment, subunit A"/>
    <property type="match status" value="1"/>
</dbReference>
<gene>
    <name evidence="4" type="primary">prpA</name>
    <name evidence="4" type="ORF">Lgee_0204</name>
</gene>
<proteinExistence type="predicted"/>
<dbReference type="OrthoDB" id="9791537at2"/>
<keyword evidence="1" id="KW-0805">Transcription regulation</keyword>
<dbReference type="SUPFAM" id="SSF47413">
    <property type="entry name" value="lambda repressor-like DNA-binding domains"/>
    <property type="match status" value="1"/>
</dbReference>
<dbReference type="Gene3D" id="1.10.260.40">
    <property type="entry name" value="lambda repressor-like DNA-binding domains"/>
    <property type="match status" value="1"/>
</dbReference>
<dbReference type="InterPro" id="IPR001387">
    <property type="entry name" value="Cro/C1-type_HTH"/>
</dbReference>
<dbReference type="PANTHER" id="PTHR40661">
    <property type="match status" value="1"/>
</dbReference>
<keyword evidence="3" id="KW-0804">Transcription</keyword>
<dbReference type="InterPro" id="IPR015927">
    <property type="entry name" value="Peptidase_S24_S26A/B/C"/>
</dbReference>
<dbReference type="EMBL" id="LNYC01000004">
    <property type="protein sequence ID" value="KTD04451.1"/>
    <property type="molecule type" value="Genomic_DNA"/>
</dbReference>
<comment type="caution">
    <text evidence="4">The sequence shown here is derived from an EMBL/GenBank/DDBJ whole genome shotgun (WGS) entry which is preliminary data.</text>
</comment>
<evidence type="ECO:0000256" key="2">
    <source>
        <dbReference type="ARBA" id="ARBA00023125"/>
    </source>
</evidence>
<dbReference type="Proteomes" id="UP000054785">
    <property type="component" value="Unassembled WGS sequence"/>
</dbReference>
<evidence type="ECO:0000313" key="5">
    <source>
        <dbReference type="Proteomes" id="UP000054785"/>
    </source>
</evidence>
<keyword evidence="2" id="KW-0238">DNA-binding</keyword>
<dbReference type="InterPro" id="IPR010982">
    <property type="entry name" value="Lambda_DNA-bd_dom_sf"/>
</dbReference>
<dbReference type="Pfam" id="PF00717">
    <property type="entry name" value="Peptidase_S24"/>
    <property type="match status" value="1"/>
</dbReference>
<evidence type="ECO:0000313" key="4">
    <source>
        <dbReference type="EMBL" id="KTD04451.1"/>
    </source>
</evidence>
<evidence type="ECO:0000256" key="1">
    <source>
        <dbReference type="ARBA" id="ARBA00023015"/>
    </source>
</evidence>
<dbReference type="AlphaFoldDB" id="A0A0W0U907"/>
<accession>A0A0W0U907</accession>
<organism evidence="4 5">
    <name type="scientific">Legionella geestiana</name>
    <dbReference type="NCBI Taxonomy" id="45065"/>
    <lineage>
        <taxon>Bacteria</taxon>
        <taxon>Pseudomonadati</taxon>
        <taxon>Pseudomonadota</taxon>
        <taxon>Gammaproteobacteria</taxon>
        <taxon>Legionellales</taxon>
        <taxon>Legionellaceae</taxon>
        <taxon>Legionella</taxon>
    </lineage>
</organism>
<dbReference type="PANTHER" id="PTHR40661:SF3">
    <property type="entry name" value="FELS-1 PROPHAGE TRANSCRIPTIONAL REGULATOR"/>
    <property type="match status" value="1"/>
</dbReference>
<evidence type="ECO:0000256" key="3">
    <source>
        <dbReference type="ARBA" id="ARBA00023163"/>
    </source>
</evidence>
<dbReference type="Pfam" id="PF01381">
    <property type="entry name" value="HTH_3"/>
    <property type="match status" value="1"/>
</dbReference>
<dbReference type="SMART" id="SM00530">
    <property type="entry name" value="HTH_XRE"/>
    <property type="match status" value="1"/>
</dbReference>
<name>A0A0W0U907_9GAMM</name>
<keyword evidence="5" id="KW-1185">Reference proteome</keyword>
<dbReference type="PROSITE" id="PS50943">
    <property type="entry name" value="HTH_CROC1"/>
    <property type="match status" value="1"/>
</dbReference>
<dbReference type="GO" id="GO:0003677">
    <property type="term" value="F:DNA binding"/>
    <property type="evidence" value="ECO:0007669"/>
    <property type="project" value="UniProtKB-KW"/>
</dbReference>
<sequence>MDMNIKEKIGQRIKQERTAKGLTRKALAELTESMQISRINNYERGDRTPGPEEIKELARALEVSPAFLMCLSDDRQGKLKKSPGLGALIPVLDYKQACDPVACIEAMKNERYSEKVDLIPVTAELSERIGEHAFALIVKDESMVPEFRVGDVLIVDPGTVAKPGEYVVALVEGNTEVIVRKYKQLTVSKNESEFELIALNSDWANLCAEKGIKVLIVGSLVSLNRSYGSKMF</sequence>